<keyword evidence="3" id="KW-1185">Reference proteome</keyword>
<dbReference type="EMBL" id="BMAW01076314">
    <property type="protein sequence ID" value="GFU00995.1"/>
    <property type="molecule type" value="Genomic_DNA"/>
</dbReference>
<accession>A0A8X6Q584</accession>
<comment type="caution">
    <text evidence="2">The sequence shown here is derived from an EMBL/GenBank/DDBJ whole genome shotgun (WGS) entry which is preliminary data.</text>
</comment>
<dbReference type="EMBL" id="BMAW01106072">
    <property type="protein sequence ID" value="GFT22405.1"/>
    <property type="molecule type" value="Genomic_DNA"/>
</dbReference>
<dbReference type="Gene3D" id="6.10.250.1010">
    <property type="match status" value="1"/>
</dbReference>
<dbReference type="Proteomes" id="UP000887013">
    <property type="component" value="Unassembled WGS sequence"/>
</dbReference>
<name>A0A8X6Q584_NEPPI</name>
<proteinExistence type="predicted"/>
<evidence type="ECO:0000313" key="1">
    <source>
        <dbReference type="EMBL" id="GFT22405.1"/>
    </source>
</evidence>
<sequence>MKQYTPTIKYATNTAPVKIKQEPDSEPSFTFISATETNPQSLLDPNIMVKVECIDLTDETDEAPVTIVKTPVKFFKKPAKVVKKKAKVVKEPAKVVKKKAKVIETPVKFVETPVKFVETPVKFFETPV</sequence>
<dbReference type="AlphaFoldDB" id="A0A8X6Q584"/>
<evidence type="ECO:0000313" key="2">
    <source>
        <dbReference type="EMBL" id="GFU00995.1"/>
    </source>
</evidence>
<evidence type="ECO:0000313" key="3">
    <source>
        <dbReference type="Proteomes" id="UP000887013"/>
    </source>
</evidence>
<protein>
    <submittedName>
        <fullName evidence="2">Uncharacterized protein</fullName>
    </submittedName>
</protein>
<reference evidence="2" key="1">
    <citation type="submission" date="2020-08" db="EMBL/GenBank/DDBJ databases">
        <title>Multicomponent nature underlies the extraordinary mechanical properties of spider dragline silk.</title>
        <authorList>
            <person name="Kono N."/>
            <person name="Nakamura H."/>
            <person name="Mori M."/>
            <person name="Yoshida Y."/>
            <person name="Ohtoshi R."/>
            <person name="Malay A.D."/>
            <person name="Moran D.A.P."/>
            <person name="Tomita M."/>
            <person name="Numata K."/>
            <person name="Arakawa K."/>
        </authorList>
    </citation>
    <scope>NUCLEOTIDE SEQUENCE</scope>
</reference>
<organism evidence="2 3">
    <name type="scientific">Nephila pilipes</name>
    <name type="common">Giant wood spider</name>
    <name type="synonym">Nephila maculata</name>
    <dbReference type="NCBI Taxonomy" id="299642"/>
    <lineage>
        <taxon>Eukaryota</taxon>
        <taxon>Metazoa</taxon>
        <taxon>Ecdysozoa</taxon>
        <taxon>Arthropoda</taxon>
        <taxon>Chelicerata</taxon>
        <taxon>Arachnida</taxon>
        <taxon>Araneae</taxon>
        <taxon>Araneomorphae</taxon>
        <taxon>Entelegynae</taxon>
        <taxon>Araneoidea</taxon>
        <taxon>Nephilidae</taxon>
        <taxon>Nephila</taxon>
    </lineage>
</organism>
<gene>
    <name evidence="1" type="ORF">NPIL_536561</name>
    <name evidence="2" type="ORF">NPIL_647351</name>
</gene>